<protein>
    <submittedName>
        <fullName evidence="1">Uncharacterized protein</fullName>
    </submittedName>
</protein>
<dbReference type="InParanoid" id="J0CTK2"/>
<reference evidence="2" key="1">
    <citation type="journal article" date="2012" name="Science">
        <title>The Paleozoic origin of enzymatic lignin decomposition reconstructed from 31 fungal genomes.</title>
        <authorList>
            <person name="Floudas D."/>
            <person name="Binder M."/>
            <person name="Riley R."/>
            <person name="Barry K."/>
            <person name="Blanchette R.A."/>
            <person name="Henrissat B."/>
            <person name="Martinez A.T."/>
            <person name="Otillar R."/>
            <person name="Spatafora J.W."/>
            <person name="Yadav J.S."/>
            <person name="Aerts A."/>
            <person name="Benoit I."/>
            <person name="Boyd A."/>
            <person name="Carlson A."/>
            <person name="Copeland A."/>
            <person name="Coutinho P.M."/>
            <person name="de Vries R.P."/>
            <person name="Ferreira P."/>
            <person name="Findley K."/>
            <person name="Foster B."/>
            <person name="Gaskell J."/>
            <person name="Glotzer D."/>
            <person name="Gorecki P."/>
            <person name="Heitman J."/>
            <person name="Hesse C."/>
            <person name="Hori C."/>
            <person name="Igarashi K."/>
            <person name="Jurgens J.A."/>
            <person name="Kallen N."/>
            <person name="Kersten P."/>
            <person name="Kohler A."/>
            <person name="Kuees U."/>
            <person name="Kumar T.K.A."/>
            <person name="Kuo A."/>
            <person name="LaButti K."/>
            <person name="Larrondo L.F."/>
            <person name="Lindquist E."/>
            <person name="Ling A."/>
            <person name="Lombard V."/>
            <person name="Lucas S."/>
            <person name="Lundell T."/>
            <person name="Martin R."/>
            <person name="McLaughlin D.J."/>
            <person name="Morgenstern I."/>
            <person name="Morin E."/>
            <person name="Murat C."/>
            <person name="Nagy L.G."/>
            <person name="Nolan M."/>
            <person name="Ohm R.A."/>
            <person name="Patyshakuliyeva A."/>
            <person name="Rokas A."/>
            <person name="Ruiz-Duenas F.J."/>
            <person name="Sabat G."/>
            <person name="Salamov A."/>
            <person name="Samejima M."/>
            <person name="Schmutz J."/>
            <person name="Slot J.C."/>
            <person name="St John F."/>
            <person name="Stenlid J."/>
            <person name="Sun H."/>
            <person name="Sun S."/>
            <person name="Syed K."/>
            <person name="Tsang A."/>
            <person name="Wiebenga A."/>
            <person name="Young D."/>
            <person name="Pisabarro A."/>
            <person name="Eastwood D.C."/>
            <person name="Martin F."/>
            <person name="Cullen D."/>
            <person name="Grigoriev I.V."/>
            <person name="Hibbett D.S."/>
        </authorList>
    </citation>
    <scope>NUCLEOTIDE SEQUENCE [LARGE SCALE GENOMIC DNA]</scope>
    <source>
        <strain evidence="2">TFB10046</strain>
    </source>
</reference>
<dbReference type="EMBL" id="JH688136">
    <property type="protein sequence ID" value="EJD33641.1"/>
    <property type="molecule type" value="Genomic_DNA"/>
</dbReference>
<evidence type="ECO:0000313" key="2">
    <source>
        <dbReference type="Proteomes" id="UP000006514"/>
    </source>
</evidence>
<dbReference type="KEGG" id="adl:AURDEDRAFT_177272"/>
<dbReference type="OrthoDB" id="3365698at2759"/>
<dbReference type="InterPro" id="IPR036047">
    <property type="entry name" value="F-box-like_dom_sf"/>
</dbReference>
<gene>
    <name evidence="1" type="ORF">AURDEDRAFT_177272</name>
</gene>
<keyword evidence="2" id="KW-1185">Reference proteome</keyword>
<accession>J0CTK2</accession>
<dbReference type="SUPFAM" id="SSF81383">
    <property type="entry name" value="F-box domain"/>
    <property type="match status" value="1"/>
</dbReference>
<dbReference type="AlphaFoldDB" id="J0CTK2"/>
<proteinExistence type="predicted"/>
<organism evidence="1 2">
    <name type="scientific">Auricularia subglabra (strain TFB-10046 / SS5)</name>
    <name type="common">White-rot fungus</name>
    <name type="synonym">Auricularia delicata (strain TFB10046)</name>
    <dbReference type="NCBI Taxonomy" id="717982"/>
    <lineage>
        <taxon>Eukaryota</taxon>
        <taxon>Fungi</taxon>
        <taxon>Dikarya</taxon>
        <taxon>Basidiomycota</taxon>
        <taxon>Agaricomycotina</taxon>
        <taxon>Agaricomycetes</taxon>
        <taxon>Auriculariales</taxon>
        <taxon>Auriculariaceae</taxon>
        <taxon>Auricularia</taxon>
    </lineage>
</organism>
<dbReference type="Proteomes" id="UP000006514">
    <property type="component" value="Unassembled WGS sequence"/>
</dbReference>
<evidence type="ECO:0000313" key="1">
    <source>
        <dbReference type="EMBL" id="EJD33641.1"/>
    </source>
</evidence>
<sequence>MEDVVRISLVCRYWRKIELSTPRIWTQVHVVLDRMDPVIVGRFCKRSSPLPLCIHADDDGRKTRVDPAIYPVLAVNAPRIREFVVSDADSRLLETLQARDVLTRPFPLMETLWIAWSTSLPANFLH</sequence>
<name>J0CTK2_AURST</name>